<name>A0ABD6E5I2_9BILA</name>
<comment type="caution">
    <text evidence="3">The sequence shown here is derived from an EMBL/GenBank/DDBJ whole genome shotgun (WGS) entry which is preliminary data.</text>
</comment>
<gene>
    <name evidence="3" type="ORF">AB6A40_001993</name>
</gene>
<reference evidence="3 4" key="1">
    <citation type="submission" date="2024-08" db="EMBL/GenBank/DDBJ databases">
        <title>Gnathostoma spinigerum genome.</title>
        <authorList>
            <person name="Gonzalez-Bertolin B."/>
            <person name="Monzon S."/>
            <person name="Zaballos A."/>
            <person name="Jimenez P."/>
            <person name="Dekumyoy P."/>
            <person name="Varona S."/>
            <person name="Cuesta I."/>
            <person name="Sumanam S."/>
            <person name="Adisakwattana P."/>
            <person name="Gasser R.B."/>
            <person name="Hernandez-Gonzalez A."/>
            <person name="Young N.D."/>
            <person name="Perteguer M.J."/>
        </authorList>
    </citation>
    <scope>NUCLEOTIDE SEQUENCE [LARGE SCALE GENOMIC DNA]</scope>
    <source>
        <strain evidence="3">AL3</strain>
        <tissue evidence="3">Liver</tissue>
    </source>
</reference>
<keyword evidence="4" id="KW-1185">Reference proteome</keyword>
<evidence type="ECO:0000313" key="4">
    <source>
        <dbReference type="Proteomes" id="UP001608902"/>
    </source>
</evidence>
<evidence type="ECO:0000259" key="2">
    <source>
        <dbReference type="PROSITE" id="PS50030"/>
    </source>
</evidence>
<sequence>MFINFSGPEIVSSILQQQPFQRRFSEICKCIKYLTTLKAIRVFIPYHHLMQLIHSLIQLRIRYAGKKRSEGNVGSAVCDVDPFENDDKFDDWEDLNECFLRKGVQYYIPPTTSKSTQKSCSPQNIGAQYYIPPNPQSETKSYSTQNIGAARDALTALSLSSHTQSTPALPQIAVQHPVSSLNFLDQRPATSLGSAIAPVAAVIKSPNEEPFKSLPRPNRSTSDLNSLTLPSCSPVNTFPVSFEAAAFSSSPPMATPASTSSSAVSTISSTTANVTYSYSSVSSAPSTSAFASVTSAPQPLSTVAASTTAPVRFRATSYLASSHTQDASKSSEAPSLEGQLCMAPKSDSAAAGPNAPSPLSSEPLVSQYMSKFVGNSTSQPVFSTADTTSAVAASCSVTGTTNPATDLSLRAASQNGTFSVANGSLSTVSLPGNCNHLADPFEVPLSVRNIISRESYRNLYGTHASSSKSPILPTDSGGCAREMETMSLNENSAAWRPKALLSPLPLTSVTSEMSSLSYKPSYTNGSSLPITSSLLYANSVASTSFTPSSSLATCQKRVIGTGTKNTANLTGRHAGDRGTSESNTAMINSPQFNIHRQGSSQNLYPYQSNASWSNSSLSSMFDRRKSALIYDAKYLPLPIVDGYQRAKYLSSQQRSTFAEINAEVLNMFDPLSTQNKTSSTKMDVRTQQTRPIVSTRTALEDVMKGASFASAAKCKAVLQQCNNDVSRAIKELKTEELLNLGIARDRHSAEVALEDCKWDLNAAAVAILS</sequence>
<proteinExistence type="predicted"/>
<accession>A0ABD6E5I2</accession>
<feature type="region of interest" description="Disordered" evidence="1">
    <location>
        <begin position="322"/>
        <end position="361"/>
    </location>
</feature>
<protein>
    <recommendedName>
        <fullName evidence="2">UBA domain-containing protein</fullName>
    </recommendedName>
</protein>
<dbReference type="Proteomes" id="UP001608902">
    <property type="component" value="Unassembled WGS sequence"/>
</dbReference>
<organism evidence="3 4">
    <name type="scientific">Gnathostoma spinigerum</name>
    <dbReference type="NCBI Taxonomy" id="75299"/>
    <lineage>
        <taxon>Eukaryota</taxon>
        <taxon>Metazoa</taxon>
        <taxon>Ecdysozoa</taxon>
        <taxon>Nematoda</taxon>
        <taxon>Chromadorea</taxon>
        <taxon>Rhabditida</taxon>
        <taxon>Spirurina</taxon>
        <taxon>Gnathostomatomorpha</taxon>
        <taxon>Gnathostomatoidea</taxon>
        <taxon>Gnathostomatidae</taxon>
        <taxon>Gnathostoma</taxon>
    </lineage>
</organism>
<dbReference type="PROSITE" id="PS50030">
    <property type="entry name" value="UBA"/>
    <property type="match status" value="1"/>
</dbReference>
<dbReference type="EMBL" id="JBGFUD010000815">
    <property type="protein sequence ID" value="MFH4975284.1"/>
    <property type="molecule type" value="Genomic_DNA"/>
</dbReference>
<dbReference type="AlphaFoldDB" id="A0ABD6E5I2"/>
<dbReference type="InterPro" id="IPR015940">
    <property type="entry name" value="UBA"/>
</dbReference>
<evidence type="ECO:0000256" key="1">
    <source>
        <dbReference type="SAM" id="MobiDB-lite"/>
    </source>
</evidence>
<evidence type="ECO:0000313" key="3">
    <source>
        <dbReference type="EMBL" id="MFH4975284.1"/>
    </source>
</evidence>
<feature type="domain" description="UBA" evidence="2">
    <location>
        <begin position="728"/>
        <end position="769"/>
    </location>
</feature>
<feature type="compositionally biased region" description="Polar residues" evidence="1">
    <location>
        <begin position="322"/>
        <end position="333"/>
    </location>
</feature>